<dbReference type="PANTHER" id="PTHR24421">
    <property type="entry name" value="NITRATE/NITRITE SENSOR PROTEIN NARX-RELATED"/>
    <property type="match status" value="1"/>
</dbReference>
<dbReference type="InterPro" id="IPR003594">
    <property type="entry name" value="HATPase_dom"/>
</dbReference>
<name>A0A8J3RE95_9ACTN</name>
<comment type="caution">
    <text evidence="12">The sequence shown here is derived from an EMBL/GenBank/DDBJ whole genome shotgun (WGS) entry which is preliminary data.</text>
</comment>
<evidence type="ECO:0000256" key="9">
    <source>
        <dbReference type="SAM" id="Phobius"/>
    </source>
</evidence>
<proteinExistence type="predicted"/>
<dbReference type="AlphaFoldDB" id="A0A8J3RE95"/>
<dbReference type="RefSeq" id="WP_204018318.1">
    <property type="nucleotide sequence ID" value="NZ_BOOG01000058.1"/>
</dbReference>
<feature type="transmembrane region" description="Helical" evidence="9">
    <location>
        <begin position="253"/>
        <end position="275"/>
    </location>
</feature>
<dbReference type="GO" id="GO:0046983">
    <property type="term" value="F:protein dimerization activity"/>
    <property type="evidence" value="ECO:0007669"/>
    <property type="project" value="InterPro"/>
</dbReference>
<keyword evidence="3" id="KW-0597">Phosphoprotein</keyword>
<keyword evidence="7" id="KW-0067">ATP-binding</keyword>
<sequence>MHPPTARLLTASATLLVAVSAAVNLMTETPSLAALSAAGVFAVVIGWVIVVRLPDSPVGPALAWCSGSVGLVDSFDATAAGALGEAGAAFVARFGEGIWPVNLLGLLALLLVFPDGRQRGRLWTAAPVVFATGAVLVFLGLGTGDEPAGAPLALVLAGLPLVGLGLILAVASVFVRYRRSSELQRLQLRWLLLAGSVVAVLLVGGWVAEVGGAPLWAAYSPFIFGIVVLVPLAIGIAIVRHDLFDIDRILSDGAAWVLTLVASAAVFAAAVFGVGQILHRYTAIGSTAAAFLTALVLLPIHRFVRDRLARVIDRDRFVAVKAVEEFAAQVRAGRRQPEEVEAVLRDAQGDPGLSLLLADGDRWVDLDGEYADDQEGVTLAGGSDPLARVVLTHVSARARRRAAALAHAAWVPIEVSRLRLSLRRSNERLVHASAAERRRLERDLHDGAQQRILATGMRLRSLQRGLVGEQAAEVEAAVTELEETVRELRRLAHGVRPSRLDDGLAPALEHVRAATPLPVHLAVDDLPALDDTRALTAYLVVTEAVTNVLKHARASRIDVTVRARGERLAVQVRDDGVGGAPGEGSLTALRDRVTSVGGTLTVTSPLGRGTDIEAVL</sequence>
<feature type="transmembrane region" description="Helical" evidence="9">
    <location>
        <begin position="90"/>
        <end position="113"/>
    </location>
</feature>
<evidence type="ECO:0000259" key="10">
    <source>
        <dbReference type="Pfam" id="PF02518"/>
    </source>
</evidence>
<dbReference type="Pfam" id="PF07730">
    <property type="entry name" value="HisKA_3"/>
    <property type="match status" value="1"/>
</dbReference>
<dbReference type="GO" id="GO:0000155">
    <property type="term" value="F:phosphorelay sensor kinase activity"/>
    <property type="evidence" value="ECO:0007669"/>
    <property type="project" value="InterPro"/>
</dbReference>
<evidence type="ECO:0000256" key="7">
    <source>
        <dbReference type="ARBA" id="ARBA00022840"/>
    </source>
</evidence>
<dbReference type="InterPro" id="IPR036890">
    <property type="entry name" value="HATPase_C_sf"/>
</dbReference>
<comment type="catalytic activity">
    <reaction evidence="1">
        <text>ATP + protein L-histidine = ADP + protein N-phospho-L-histidine.</text>
        <dbReference type="EC" id="2.7.13.3"/>
    </reaction>
</comment>
<dbReference type="Gene3D" id="1.20.5.1930">
    <property type="match status" value="1"/>
</dbReference>
<reference evidence="12" key="1">
    <citation type="submission" date="2021-01" db="EMBL/GenBank/DDBJ databases">
        <title>Whole genome shotgun sequence of Sphaerimonospora thailandensis NBRC 107569.</title>
        <authorList>
            <person name="Komaki H."/>
            <person name="Tamura T."/>
        </authorList>
    </citation>
    <scope>NUCLEOTIDE SEQUENCE</scope>
    <source>
        <strain evidence="12">NBRC 107569</strain>
    </source>
</reference>
<dbReference type="GO" id="GO:0005524">
    <property type="term" value="F:ATP binding"/>
    <property type="evidence" value="ECO:0007669"/>
    <property type="project" value="UniProtKB-KW"/>
</dbReference>
<evidence type="ECO:0000256" key="8">
    <source>
        <dbReference type="ARBA" id="ARBA00023012"/>
    </source>
</evidence>
<dbReference type="Proteomes" id="UP000610966">
    <property type="component" value="Unassembled WGS sequence"/>
</dbReference>
<feature type="transmembrane region" description="Helical" evidence="9">
    <location>
        <begin position="281"/>
        <end position="300"/>
    </location>
</feature>
<keyword evidence="4" id="KW-0808">Transferase</keyword>
<dbReference type="EMBL" id="BOOG01000058">
    <property type="protein sequence ID" value="GIH72666.1"/>
    <property type="molecule type" value="Genomic_DNA"/>
</dbReference>
<feature type="transmembrane region" description="Helical" evidence="9">
    <location>
        <begin position="31"/>
        <end position="50"/>
    </location>
</feature>
<accession>A0A8J3RE95</accession>
<dbReference type="EC" id="2.7.13.3" evidence="2"/>
<dbReference type="Pfam" id="PF02518">
    <property type="entry name" value="HATPase_c"/>
    <property type="match status" value="1"/>
</dbReference>
<dbReference type="InterPro" id="IPR050482">
    <property type="entry name" value="Sensor_HK_TwoCompSys"/>
</dbReference>
<evidence type="ECO:0000259" key="11">
    <source>
        <dbReference type="Pfam" id="PF07730"/>
    </source>
</evidence>
<dbReference type="CDD" id="cd16917">
    <property type="entry name" value="HATPase_UhpB-NarQ-NarX-like"/>
    <property type="match status" value="1"/>
</dbReference>
<feature type="transmembrane region" description="Helical" evidence="9">
    <location>
        <begin position="153"/>
        <end position="175"/>
    </location>
</feature>
<dbReference type="Gene3D" id="3.30.565.10">
    <property type="entry name" value="Histidine kinase-like ATPase, C-terminal domain"/>
    <property type="match status" value="1"/>
</dbReference>
<evidence type="ECO:0000256" key="6">
    <source>
        <dbReference type="ARBA" id="ARBA00022777"/>
    </source>
</evidence>
<evidence type="ECO:0000256" key="3">
    <source>
        <dbReference type="ARBA" id="ARBA00022553"/>
    </source>
</evidence>
<organism evidence="12 13">
    <name type="scientific">Sphaerimonospora thailandensis</name>
    <dbReference type="NCBI Taxonomy" id="795644"/>
    <lineage>
        <taxon>Bacteria</taxon>
        <taxon>Bacillati</taxon>
        <taxon>Actinomycetota</taxon>
        <taxon>Actinomycetes</taxon>
        <taxon>Streptosporangiales</taxon>
        <taxon>Streptosporangiaceae</taxon>
        <taxon>Sphaerimonospora</taxon>
    </lineage>
</organism>
<keyword evidence="9" id="KW-0812">Transmembrane</keyword>
<gene>
    <name evidence="12" type="ORF">Mth01_49190</name>
</gene>
<keyword evidence="8" id="KW-0902">Two-component regulatory system</keyword>
<evidence type="ECO:0000256" key="2">
    <source>
        <dbReference type="ARBA" id="ARBA00012438"/>
    </source>
</evidence>
<keyword evidence="9" id="KW-0472">Membrane</keyword>
<dbReference type="PANTHER" id="PTHR24421:SF10">
    <property type="entry name" value="NITRATE_NITRITE SENSOR PROTEIN NARQ"/>
    <property type="match status" value="1"/>
</dbReference>
<keyword evidence="5" id="KW-0547">Nucleotide-binding</keyword>
<evidence type="ECO:0000256" key="5">
    <source>
        <dbReference type="ARBA" id="ARBA00022741"/>
    </source>
</evidence>
<feature type="transmembrane region" description="Helical" evidence="9">
    <location>
        <begin position="122"/>
        <end position="141"/>
    </location>
</feature>
<keyword evidence="6" id="KW-0418">Kinase</keyword>
<feature type="domain" description="Histidine kinase/HSP90-like ATPase" evidence="10">
    <location>
        <begin position="536"/>
        <end position="614"/>
    </location>
</feature>
<dbReference type="SUPFAM" id="SSF55874">
    <property type="entry name" value="ATPase domain of HSP90 chaperone/DNA topoisomerase II/histidine kinase"/>
    <property type="match status" value="1"/>
</dbReference>
<keyword evidence="13" id="KW-1185">Reference proteome</keyword>
<evidence type="ECO:0000313" key="13">
    <source>
        <dbReference type="Proteomes" id="UP000610966"/>
    </source>
</evidence>
<dbReference type="InterPro" id="IPR011712">
    <property type="entry name" value="Sig_transdc_His_kin_sub3_dim/P"/>
</dbReference>
<feature type="domain" description="Signal transduction histidine kinase subgroup 3 dimerisation and phosphoacceptor" evidence="11">
    <location>
        <begin position="436"/>
        <end position="499"/>
    </location>
</feature>
<protein>
    <recommendedName>
        <fullName evidence="2">histidine kinase</fullName>
        <ecNumber evidence="2">2.7.13.3</ecNumber>
    </recommendedName>
</protein>
<evidence type="ECO:0000313" key="12">
    <source>
        <dbReference type="EMBL" id="GIH72666.1"/>
    </source>
</evidence>
<feature type="transmembrane region" description="Helical" evidence="9">
    <location>
        <begin position="219"/>
        <end position="241"/>
    </location>
</feature>
<keyword evidence="9" id="KW-1133">Transmembrane helix</keyword>
<evidence type="ECO:0000256" key="1">
    <source>
        <dbReference type="ARBA" id="ARBA00000085"/>
    </source>
</evidence>
<feature type="transmembrane region" description="Helical" evidence="9">
    <location>
        <begin position="187"/>
        <end position="207"/>
    </location>
</feature>
<evidence type="ECO:0000256" key="4">
    <source>
        <dbReference type="ARBA" id="ARBA00022679"/>
    </source>
</evidence>
<dbReference type="GO" id="GO:0016020">
    <property type="term" value="C:membrane"/>
    <property type="evidence" value="ECO:0007669"/>
    <property type="project" value="InterPro"/>
</dbReference>